<name>A0A084VED7_ANOSI</name>
<dbReference type="Proteomes" id="UP000030765">
    <property type="component" value="Unassembled WGS sequence"/>
</dbReference>
<dbReference type="VEuPathDB" id="VectorBase:ASIC003455"/>
<dbReference type="EMBL" id="ATLV01012271">
    <property type="status" value="NOT_ANNOTATED_CDS"/>
    <property type="molecule type" value="Genomic_DNA"/>
</dbReference>
<dbReference type="AlphaFoldDB" id="A0A084VED7"/>
<reference evidence="3" key="2">
    <citation type="submission" date="2020-05" db="UniProtKB">
        <authorList>
            <consortium name="EnsemblMetazoa"/>
        </authorList>
    </citation>
    <scope>IDENTIFICATION</scope>
</reference>
<keyword evidence="4" id="KW-1185">Reference proteome</keyword>
<evidence type="ECO:0000256" key="1">
    <source>
        <dbReference type="SAM" id="MobiDB-lite"/>
    </source>
</evidence>
<evidence type="ECO:0000313" key="4">
    <source>
        <dbReference type="Proteomes" id="UP000030765"/>
    </source>
</evidence>
<evidence type="ECO:0000313" key="2">
    <source>
        <dbReference type="EMBL" id="KFB36331.1"/>
    </source>
</evidence>
<dbReference type="EnsemblMetazoa" id="ASIC003455-RA">
    <property type="protein sequence ID" value="ASIC003455-PA"/>
    <property type="gene ID" value="ASIC003455"/>
</dbReference>
<dbReference type="EMBL" id="KE524777">
    <property type="protein sequence ID" value="KFB36331.1"/>
    <property type="molecule type" value="Genomic_DNA"/>
</dbReference>
<sequence>MATKSSDNPFPGSFGKVSERCSRTTNVPAKAGVIKRLRNQGKDLPPQSKRNTIPNIDLVLVEAADPADRGRGLRSLPVTGCRSEVFPASLSWEASGIQK</sequence>
<feature type="region of interest" description="Disordered" evidence="1">
    <location>
        <begin position="1"/>
        <end position="25"/>
    </location>
</feature>
<proteinExistence type="predicted"/>
<evidence type="ECO:0000313" key="3">
    <source>
        <dbReference type="EnsemblMetazoa" id="ASIC003455-PA"/>
    </source>
</evidence>
<protein>
    <submittedName>
        <fullName evidence="2 3">Uncharacterized protein</fullName>
    </submittedName>
</protein>
<accession>A0A084VED7</accession>
<gene>
    <name evidence="2" type="ORF">ZHAS_00003455</name>
</gene>
<reference evidence="2 4" key="1">
    <citation type="journal article" date="2014" name="BMC Genomics">
        <title>Genome sequence of Anopheles sinensis provides insight into genetics basis of mosquito competence for malaria parasites.</title>
        <authorList>
            <person name="Zhou D."/>
            <person name="Zhang D."/>
            <person name="Ding G."/>
            <person name="Shi L."/>
            <person name="Hou Q."/>
            <person name="Ye Y."/>
            <person name="Xu Y."/>
            <person name="Zhou H."/>
            <person name="Xiong C."/>
            <person name="Li S."/>
            <person name="Yu J."/>
            <person name="Hong S."/>
            <person name="Yu X."/>
            <person name="Zou P."/>
            <person name="Chen C."/>
            <person name="Chang X."/>
            <person name="Wang W."/>
            <person name="Lv Y."/>
            <person name="Sun Y."/>
            <person name="Ma L."/>
            <person name="Shen B."/>
            <person name="Zhu C."/>
        </authorList>
    </citation>
    <scope>NUCLEOTIDE SEQUENCE [LARGE SCALE GENOMIC DNA]</scope>
</reference>
<organism evidence="2">
    <name type="scientific">Anopheles sinensis</name>
    <name type="common">Mosquito</name>
    <dbReference type="NCBI Taxonomy" id="74873"/>
    <lineage>
        <taxon>Eukaryota</taxon>
        <taxon>Metazoa</taxon>
        <taxon>Ecdysozoa</taxon>
        <taxon>Arthropoda</taxon>
        <taxon>Hexapoda</taxon>
        <taxon>Insecta</taxon>
        <taxon>Pterygota</taxon>
        <taxon>Neoptera</taxon>
        <taxon>Endopterygota</taxon>
        <taxon>Diptera</taxon>
        <taxon>Nematocera</taxon>
        <taxon>Culicoidea</taxon>
        <taxon>Culicidae</taxon>
        <taxon>Anophelinae</taxon>
        <taxon>Anopheles</taxon>
    </lineage>
</organism>